<evidence type="ECO:0008006" key="2">
    <source>
        <dbReference type="Google" id="ProtNLM"/>
    </source>
</evidence>
<dbReference type="InterPro" id="IPR042245">
    <property type="entry name" value="Tgt2/MlaC_sf"/>
</dbReference>
<dbReference type="PANTHER" id="PTHR36573">
    <property type="entry name" value="INTERMEMBRANE PHOSPHOLIPID TRANSPORT SYSTEM BINDING PROTEIN MLAC"/>
    <property type="match status" value="1"/>
</dbReference>
<accession>A0A3B0YX66</accession>
<dbReference type="PANTHER" id="PTHR36573:SF1">
    <property type="entry name" value="INTERMEMBRANE PHOSPHOLIPID TRANSPORT SYSTEM BINDING PROTEIN MLAC"/>
    <property type="match status" value="1"/>
</dbReference>
<dbReference type="EMBL" id="UOFM01000360">
    <property type="protein sequence ID" value="VAW80533.1"/>
    <property type="molecule type" value="Genomic_DNA"/>
</dbReference>
<evidence type="ECO:0000313" key="1">
    <source>
        <dbReference type="EMBL" id="VAW80533.1"/>
    </source>
</evidence>
<reference evidence="1" key="1">
    <citation type="submission" date="2018-06" db="EMBL/GenBank/DDBJ databases">
        <authorList>
            <person name="Zhirakovskaya E."/>
        </authorList>
    </citation>
    <scope>NUCLEOTIDE SEQUENCE</scope>
</reference>
<organism evidence="1">
    <name type="scientific">hydrothermal vent metagenome</name>
    <dbReference type="NCBI Taxonomy" id="652676"/>
    <lineage>
        <taxon>unclassified sequences</taxon>
        <taxon>metagenomes</taxon>
        <taxon>ecological metagenomes</taxon>
    </lineage>
</organism>
<gene>
    <name evidence="1" type="ORF">MNBD_GAMMA14-2347</name>
</gene>
<dbReference type="PIRSF" id="PIRSF004649">
    <property type="entry name" value="MlaC"/>
    <property type="match status" value="1"/>
</dbReference>
<sequence>MRLMKTTRYTTWMFLGALLLAGTTSLAQAIPDPETDRDPQPVIAETINELIYRLEENRDQIKQDDSIAYRISDELIAPHIDFPRITRLVIGKYWRNATDAQRQRLVKEIQTLLIRSYVTAMTSYADDIIAHKDSVRYQPSRYKPGDRKASVRATIEIDSGQTVDVQYQVYLKNGEWKIYDIRIEGISLAITYRTSFGETIRRNGLDSLIEQLAERNRNGEVELPATIAKPFKSKTDSAQH</sequence>
<dbReference type="AlphaFoldDB" id="A0A3B0YX66"/>
<dbReference type="Pfam" id="PF05494">
    <property type="entry name" value="MlaC"/>
    <property type="match status" value="1"/>
</dbReference>
<proteinExistence type="predicted"/>
<dbReference type="Gene3D" id="3.10.450.710">
    <property type="entry name" value="Tgt2/MlaC"/>
    <property type="match status" value="1"/>
</dbReference>
<protein>
    <recommendedName>
        <fullName evidence="2">Phospholipid ABC transporter shuttle protein MlaC</fullName>
    </recommendedName>
</protein>
<name>A0A3B0YX66_9ZZZZ</name>
<dbReference type="InterPro" id="IPR008869">
    <property type="entry name" value="MlaC/ttg2D"/>
</dbReference>